<keyword evidence="2" id="KW-1185">Reference proteome</keyword>
<accession>A0ABQ8KBS5</accession>
<comment type="caution">
    <text evidence="1">The sequence shown here is derived from an EMBL/GenBank/DDBJ whole genome shotgun (WGS) entry which is preliminary data.</text>
</comment>
<reference evidence="1 2" key="1">
    <citation type="journal article" date="2021" name="Environ. Microbiol.">
        <title>Gene family expansions and transcriptome signatures uncover fungal adaptations to wood decay.</title>
        <authorList>
            <person name="Hage H."/>
            <person name="Miyauchi S."/>
            <person name="Viragh M."/>
            <person name="Drula E."/>
            <person name="Min B."/>
            <person name="Chaduli D."/>
            <person name="Navarro D."/>
            <person name="Favel A."/>
            <person name="Norest M."/>
            <person name="Lesage-Meessen L."/>
            <person name="Balint B."/>
            <person name="Merenyi Z."/>
            <person name="de Eugenio L."/>
            <person name="Morin E."/>
            <person name="Martinez A.T."/>
            <person name="Baldrian P."/>
            <person name="Stursova M."/>
            <person name="Martinez M.J."/>
            <person name="Novotny C."/>
            <person name="Magnuson J.K."/>
            <person name="Spatafora J.W."/>
            <person name="Maurice S."/>
            <person name="Pangilinan J."/>
            <person name="Andreopoulos W."/>
            <person name="LaButti K."/>
            <person name="Hundley H."/>
            <person name="Na H."/>
            <person name="Kuo A."/>
            <person name="Barry K."/>
            <person name="Lipzen A."/>
            <person name="Henrissat B."/>
            <person name="Riley R."/>
            <person name="Ahrendt S."/>
            <person name="Nagy L.G."/>
            <person name="Grigoriev I.V."/>
            <person name="Martin F."/>
            <person name="Rosso M.N."/>
        </authorList>
    </citation>
    <scope>NUCLEOTIDE SEQUENCE [LARGE SCALE GENOMIC DNA]</scope>
    <source>
        <strain evidence="1 2">CIRM-BRFM 1785</strain>
    </source>
</reference>
<organism evidence="1 2">
    <name type="scientific">Rhodofomes roseus</name>
    <dbReference type="NCBI Taxonomy" id="34475"/>
    <lineage>
        <taxon>Eukaryota</taxon>
        <taxon>Fungi</taxon>
        <taxon>Dikarya</taxon>
        <taxon>Basidiomycota</taxon>
        <taxon>Agaricomycotina</taxon>
        <taxon>Agaricomycetes</taxon>
        <taxon>Polyporales</taxon>
        <taxon>Rhodofomes</taxon>
    </lineage>
</organism>
<dbReference type="EMBL" id="JADCUA010000015">
    <property type="protein sequence ID" value="KAH9834609.1"/>
    <property type="molecule type" value="Genomic_DNA"/>
</dbReference>
<dbReference type="Proteomes" id="UP000814176">
    <property type="component" value="Unassembled WGS sequence"/>
</dbReference>
<evidence type="ECO:0000313" key="1">
    <source>
        <dbReference type="EMBL" id="KAH9834609.1"/>
    </source>
</evidence>
<protein>
    <submittedName>
        <fullName evidence="1">Uncharacterized protein</fullName>
    </submittedName>
</protein>
<dbReference type="RefSeq" id="XP_047777140.1">
    <property type="nucleotide sequence ID" value="XM_047927661.1"/>
</dbReference>
<evidence type="ECO:0000313" key="2">
    <source>
        <dbReference type="Proteomes" id="UP000814176"/>
    </source>
</evidence>
<gene>
    <name evidence="1" type="ORF">C8Q71DRAFT_859579</name>
</gene>
<sequence>MIAVSFPRLPFNPSYTNHSHKFWQDLSEDQGAGDEPLALPEDSIDDSLRIEASRHGGGECAFTGPDKVGNTRVDVHWIFPPSMIIMISTWGAKKPFLPNIPDFRVSHNLLNMRDEIYQLWNSNAFSVDVDEAMNAGLPAHLTHIPAGGASDVYLREHFGHTLTVHLLGGDIGMEVGRIDWNMEGRTVIEAVCKCLERKKLKEDVNRLIIRDYEEWEFERRF</sequence>
<name>A0ABQ8KBS5_9APHY</name>
<proteinExistence type="predicted"/>
<dbReference type="GeneID" id="72008393"/>